<dbReference type="Pfam" id="PF12801">
    <property type="entry name" value="Fer4_5"/>
    <property type="match status" value="2"/>
</dbReference>
<keyword evidence="10" id="KW-1185">Reference proteome</keyword>
<dbReference type="Proteomes" id="UP001149090">
    <property type="component" value="Unassembled WGS sequence"/>
</dbReference>
<dbReference type="GO" id="GO:0005886">
    <property type="term" value="C:plasma membrane"/>
    <property type="evidence" value="ECO:0007669"/>
    <property type="project" value="TreeGrafter"/>
</dbReference>
<evidence type="ECO:0000313" key="9">
    <source>
        <dbReference type="EMBL" id="KAJ5076833.1"/>
    </source>
</evidence>
<dbReference type="InterPro" id="IPR051684">
    <property type="entry name" value="Electron_Trans/Redox"/>
</dbReference>
<dbReference type="InterPro" id="IPR017896">
    <property type="entry name" value="4Fe4S_Fe-S-bd"/>
</dbReference>
<feature type="transmembrane region" description="Helical" evidence="7">
    <location>
        <begin position="20"/>
        <end position="45"/>
    </location>
</feature>
<reference evidence="9" key="1">
    <citation type="submission" date="2022-10" db="EMBL/GenBank/DDBJ databases">
        <title>Novel sulphate-reducing endosymbionts in the free-living metamonad Anaeramoeba.</title>
        <authorList>
            <person name="Jerlstrom-Hultqvist J."/>
            <person name="Cepicka I."/>
            <person name="Gallot-Lavallee L."/>
            <person name="Salas-Leiva D."/>
            <person name="Curtis B.A."/>
            <person name="Zahonova K."/>
            <person name="Pipaliya S."/>
            <person name="Dacks J."/>
            <person name="Roger A.J."/>
        </authorList>
    </citation>
    <scope>NUCLEOTIDE SEQUENCE</scope>
    <source>
        <strain evidence="9">BMAN</strain>
    </source>
</reference>
<feature type="transmembrane region" description="Helical" evidence="7">
    <location>
        <begin position="103"/>
        <end position="120"/>
    </location>
</feature>
<evidence type="ECO:0000256" key="2">
    <source>
        <dbReference type="ARBA" id="ARBA00022485"/>
    </source>
</evidence>
<proteinExistence type="predicted"/>
<dbReference type="SUPFAM" id="SSF54862">
    <property type="entry name" value="4Fe-4S ferredoxins"/>
    <property type="match status" value="1"/>
</dbReference>
<sequence length="264" mass="30085">MYKPFQINKQRKIQYLRHLIQIIVIVFLYSKIFGIKSSSIIVPFLHPTQSLYSTAIGAYDLLEYSLTSGLLPILALGVILTTSLTVGKLFCGWACPLGFELKYAIVVIFLFLAFLFGLSSQDYEKEYKNPFSDCPFNVISPSSTLFAYIPWALFWKPSVFFTSVLAWIKIVLLLATLISSTIYPRFFCRYVCPLGTILGIPSDYKFLKIKIKSKRTEDINSMLNRVCPMKVSIERNSSYINSSSCIHCGNCIAEMPNDLKQEFF</sequence>
<keyword evidence="3" id="KW-0479">Metal-binding</keyword>
<keyword evidence="7" id="KW-0472">Membrane</keyword>
<organism evidence="9 10">
    <name type="scientific">Anaeramoeba ignava</name>
    <name type="common">Anaerobic marine amoeba</name>
    <dbReference type="NCBI Taxonomy" id="1746090"/>
    <lineage>
        <taxon>Eukaryota</taxon>
        <taxon>Metamonada</taxon>
        <taxon>Anaeramoebidae</taxon>
        <taxon>Anaeramoeba</taxon>
    </lineage>
</organism>
<dbReference type="PANTHER" id="PTHR30176">
    <property type="entry name" value="FERREDOXIN-TYPE PROTEIN NAPH"/>
    <property type="match status" value="1"/>
</dbReference>
<comment type="caution">
    <text evidence="9">The sequence shown here is derived from an EMBL/GenBank/DDBJ whole genome shotgun (WGS) entry which is preliminary data.</text>
</comment>
<feature type="transmembrane region" description="Helical" evidence="7">
    <location>
        <begin position="69"/>
        <end position="91"/>
    </location>
</feature>
<evidence type="ECO:0000313" key="10">
    <source>
        <dbReference type="Proteomes" id="UP001149090"/>
    </source>
</evidence>
<name>A0A9Q0LPY4_ANAIG</name>
<keyword evidence="5" id="KW-0408">Iron</keyword>
<evidence type="ECO:0000256" key="3">
    <source>
        <dbReference type="ARBA" id="ARBA00022723"/>
    </source>
</evidence>
<dbReference type="GO" id="GO:0046872">
    <property type="term" value="F:metal ion binding"/>
    <property type="evidence" value="ECO:0007669"/>
    <property type="project" value="UniProtKB-KW"/>
</dbReference>
<keyword evidence="6" id="KW-0411">Iron-sulfur</keyword>
<dbReference type="Gene3D" id="3.30.70.20">
    <property type="match status" value="1"/>
</dbReference>
<evidence type="ECO:0000256" key="1">
    <source>
        <dbReference type="ARBA" id="ARBA00022448"/>
    </source>
</evidence>
<feature type="domain" description="4Fe-4S ferredoxin-type" evidence="8">
    <location>
        <begin position="167"/>
        <end position="211"/>
    </location>
</feature>
<keyword evidence="4" id="KW-0249">Electron transport</keyword>
<evidence type="ECO:0000256" key="7">
    <source>
        <dbReference type="SAM" id="Phobius"/>
    </source>
</evidence>
<feature type="transmembrane region" description="Helical" evidence="7">
    <location>
        <begin position="159"/>
        <end position="179"/>
    </location>
</feature>
<dbReference type="EMBL" id="JAPDFW010000059">
    <property type="protein sequence ID" value="KAJ5076833.1"/>
    <property type="molecule type" value="Genomic_DNA"/>
</dbReference>
<dbReference type="GO" id="GO:0051539">
    <property type="term" value="F:4 iron, 4 sulfur cluster binding"/>
    <property type="evidence" value="ECO:0007669"/>
    <property type="project" value="UniProtKB-KW"/>
</dbReference>
<evidence type="ECO:0000256" key="4">
    <source>
        <dbReference type="ARBA" id="ARBA00022982"/>
    </source>
</evidence>
<evidence type="ECO:0000259" key="8">
    <source>
        <dbReference type="Pfam" id="PF12801"/>
    </source>
</evidence>
<evidence type="ECO:0000256" key="6">
    <source>
        <dbReference type="ARBA" id="ARBA00023014"/>
    </source>
</evidence>
<accession>A0A9Q0LPY4</accession>
<keyword evidence="7" id="KW-0812">Transmembrane</keyword>
<dbReference type="OrthoDB" id="10264695at2759"/>
<dbReference type="AlphaFoldDB" id="A0A9Q0LPY4"/>
<keyword evidence="2" id="KW-0004">4Fe-4S</keyword>
<keyword evidence="1" id="KW-0813">Transport</keyword>
<evidence type="ECO:0000256" key="5">
    <source>
        <dbReference type="ARBA" id="ARBA00023004"/>
    </source>
</evidence>
<dbReference type="PANTHER" id="PTHR30176:SF3">
    <property type="entry name" value="FERREDOXIN-TYPE PROTEIN NAPH"/>
    <property type="match status" value="1"/>
</dbReference>
<feature type="domain" description="4Fe-4S ferredoxin-type" evidence="8">
    <location>
        <begin position="71"/>
        <end position="99"/>
    </location>
</feature>
<keyword evidence="7" id="KW-1133">Transmembrane helix</keyword>
<protein>
    <submittedName>
        <fullName evidence="9">Ferredoxin-type protein naph</fullName>
    </submittedName>
</protein>
<gene>
    <name evidence="9" type="ORF">M0811_00151</name>
</gene>